<evidence type="ECO:0000256" key="2">
    <source>
        <dbReference type="SAM" id="Phobius"/>
    </source>
</evidence>
<sequence length="172" mass="18459">MSDFTNENSERSRRRKRPALWGVAGVAAIAAVATGLLMWKPWVDKAPFTASVSFATRTSTDSTGEDAGTCVPNSSGEPIVIYDQTGKRKLAEGVTSSKGQRLSSEFGDFAGYCFTSDRVEGIPSGQDGYMVQIGGGTMSPMSERDLRASVDQQLAKLKTVKLPDVKEPDISQ</sequence>
<keyword evidence="2" id="KW-1133">Transmembrane helix</keyword>
<reference evidence="4" key="1">
    <citation type="journal article" date="2019" name="Int. J. Syst. Evol. Microbiol.">
        <title>The Global Catalogue of Microorganisms (GCM) 10K type strain sequencing project: providing services to taxonomists for standard genome sequencing and annotation.</title>
        <authorList>
            <consortium name="The Broad Institute Genomics Platform"/>
            <consortium name="The Broad Institute Genome Sequencing Center for Infectious Disease"/>
            <person name="Wu L."/>
            <person name="Ma J."/>
        </authorList>
    </citation>
    <scope>NUCLEOTIDE SEQUENCE [LARGE SCALE GENOMIC DNA]</scope>
    <source>
        <strain evidence="4">CECT 8064</strain>
    </source>
</reference>
<dbReference type="Proteomes" id="UP001595990">
    <property type="component" value="Unassembled WGS sequence"/>
</dbReference>
<dbReference type="EMBL" id="JBHSFS010000031">
    <property type="protein sequence ID" value="MFC4518052.1"/>
    <property type="molecule type" value="Genomic_DNA"/>
</dbReference>
<protein>
    <recommendedName>
        <fullName evidence="5">Secreted protein</fullName>
    </recommendedName>
</protein>
<evidence type="ECO:0000313" key="3">
    <source>
        <dbReference type="EMBL" id="MFC4518052.1"/>
    </source>
</evidence>
<keyword evidence="2" id="KW-0812">Transmembrane</keyword>
<accession>A0ABV9BVM1</accession>
<evidence type="ECO:0008006" key="5">
    <source>
        <dbReference type="Google" id="ProtNLM"/>
    </source>
</evidence>
<evidence type="ECO:0000313" key="4">
    <source>
        <dbReference type="Proteomes" id="UP001595990"/>
    </source>
</evidence>
<evidence type="ECO:0000256" key="1">
    <source>
        <dbReference type="SAM" id="MobiDB-lite"/>
    </source>
</evidence>
<dbReference type="RefSeq" id="WP_397613391.1">
    <property type="nucleotide sequence ID" value="NZ_JBHSFS010000031.1"/>
</dbReference>
<keyword evidence="2" id="KW-0472">Membrane</keyword>
<keyword evidence="4" id="KW-1185">Reference proteome</keyword>
<feature type="region of interest" description="Disordered" evidence="1">
    <location>
        <begin position="57"/>
        <end position="78"/>
    </location>
</feature>
<name>A0ABV9BVM1_9ACTN</name>
<comment type="caution">
    <text evidence="3">The sequence shown here is derived from an EMBL/GenBank/DDBJ whole genome shotgun (WGS) entry which is preliminary data.</text>
</comment>
<organism evidence="3 4">
    <name type="scientific">Streptomyces ehimensis</name>
    <dbReference type="NCBI Taxonomy" id="68195"/>
    <lineage>
        <taxon>Bacteria</taxon>
        <taxon>Bacillati</taxon>
        <taxon>Actinomycetota</taxon>
        <taxon>Actinomycetes</taxon>
        <taxon>Kitasatosporales</taxon>
        <taxon>Streptomycetaceae</taxon>
        <taxon>Streptomyces</taxon>
    </lineage>
</organism>
<proteinExistence type="predicted"/>
<gene>
    <name evidence="3" type="ORF">ACFPEN_34900</name>
</gene>
<feature type="transmembrane region" description="Helical" evidence="2">
    <location>
        <begin position="20"/>
        <end position="39"/>
    </location>
</feature>